<reference evidence="3" key="2">
    <citation type="submission" date="2020-09" db="EMBL/GenBank/DDBJ databases">
        <authorList>
            <person name="Sun Q."/>
            <person name="Zhou Y."/>
        </authorList>
    </citation>
    <scope>NUCLEOTIDE SEQUENCE</scope>
    <source>
        <strain evidence="3">CGMCC 1.15322</strain>
    </source>
</reference>
<dbReference type="PROSITE" id="PS51318">
    <property type="entry name" value="TAT"/>
    <property type="match status" value="1"/>
</dbReference>
<comment type="caution">
    <text evidence="3">The sequence shown here is derived from an EMBL/GenBank/DDBJ whole genome shotgun (WGS) entry which is preliminary data.</text>
</comment>
<dbReference type="InterPro" id="IPR006311">
    <property type="entry name" value="TAT_signal"/>
</dbReference>
<dbReference type="InterPro" id="IPR005064">
    <property type="entry name" value="BUG"/>
</dbReference>
<name>A0A916WHP4_9BURK</name>
<dbReference type="CDD" id="cd13578">
    <property type="entry name" value="PBP2_Bug27"/>
    <property type="match status" value="1"/>
</dbReference>
<proteinExistence type="inferred from homology"/>
<dbReference type="AlphaFoldDB" id="A0A916WHP4"/>
<sequence>MPSKRFLLKSATAVALSSMLALSASGAAAQERFPSKPVSLVVPFAAGGATDAIARLIGQKLGERWGQPVVVDNRAGATGAIGSTYVARAPADGYTLLLATASTHSVAPAVNPKLSYSQKDFSTISLVATFPNMLVVHPSVPARNVAEFVALLKAEPSKYNFASTGAGGSVHLAAELFKIATGTEMVHVPFKGSGAALSELLSGRVQIAFDNIPAVWPQVQQGKLRALAVTGLERSPVAPEVPTLAETVPGFSATTWVGLMAPAGLPPAIAAKIAADTREVMQLPEVKKKLLEQGASAVGSTPEQFSRFVAEDTDKWRKVVRVTGFVME</sequence>
<dbReference type="Proteomes" id="UP000620596">
    <property type="component" value="Unassembled WGS sequence"/>
</dbReference>
<gene>
    <name evidence="3" type="ORF">GCM10011496_19030</name>
</gene>
<organism evidence="3 4">
    <name type="scientific">Polaromonas eurypsychrophila</name>
    <dbReference type="NCBI Taxonomy" id="1614635"/>
    <lineage>
        <taxon>Bacteria</taxon>
        <taxon>Pseudomonadati</taxon>
        <taxon>Pseudomonadota</taxon>
        <taxon>Betaproteobacteria</taxon>
        <taxon>Burkholderiales</taxon>
        <taxon>Comamonadaceae</taxon>
        <taxon>Polaromonas</taxon>
    </lineage>
</organism>
<evidence type="ECO:0000256" key="1">
    <source>
        <dbReference type="ARBA" id="ARBA00006987"/>
    </source>
</evidence>
<reference evidence="3" key="1">
    <citation type="journal article" date="2014" name="Int. J. Syst. Evol. Microbiol.">
        <title>Complete genome sequence of Corynebacterium casei LMG S-19264T (=DSM 44701T), isolated from a smear-ripened cheese.</title>
        <authorList>
            <consortium name="US DOE Joint Genome Institute (JGI-PGF)"/>
            <person name="Walter F."/>
            <person name="Albersmeier A."/>
            <person name="Kalinowski J."/>
            <person name="Ruckert C."/>
        </authorList>
    </citation>
    <scope>NUCLEOTIDE SEQUENCE</scope>
    <source>
        <strain evidence="3">CGMCC 1.15322</strain>
    </source>
</reference>
<dbReference type="EMBL" id="BMIG01000005">
    <property type="protein sequence ID" value="GGA98118.1"/>
    <property type="molecule type" value="Genomic_DNA"/>
</dbReference>
<dbReference type="Gene3D" id="3.40.190.150">
    <property type="entry name" value="Bordetella uptake gene, domain 1"/>
    <property type="match status" value="1"/>
</dbReference>
<dbReference type="PIRSF" id="PIRSF017082">
    <property type="entry name" value="YflP"/>
    <property type="match status" value="1"/>
</dbReference>
<evidence type="ECO:0000256" key="2">
    <source>
        <dbReference type="SAM" id="SignalP"/>
    </source>
</evidence>
<protein>
    <submittedName>
        <fullName evidence="3">MFS transporter</fullName>
    </submittedName>
</protein>
<keyword evidence="2" id="KW-0732">Signal</keyword>
<accession>A0A916WHP4</accession>
<dbReference type="Pfam" id="PF03401">
    <property type="entry name" value="TctC"/>
    <property type="match status" value="1"/>
</dbReference>
<dbReference type="SUPFAM" id="SSF53850">
    <property type="entry name" value="Periplasmic binding protein-like II"/>
    <property type="match status" value="1"/>
</dbReference>
<feature type="chain" id="PRO_5037919365" evidence="2">
    <location>
        <begin position="30"/>
        <end position="328"/>
    </location>
</feature>
<comment type="similarity">
    <text evidence="1">Belongs to the UPF0065 (bug) family.</text>
</comment>
<evidence type="ECO:0000313" key="3">
    <source>
        <dbReference type="EMBL" id="GGA98118.1"/>
    </source>
</evidence>
<dbReference type="InterPro" id="IPR042100">
    <property type="entry name" value="Bug_dom1"/>
</dbReference>
<dbReference type="RefSeq" id="WP_229676273.1">
    <property type="nucleotide sequence ID" value="NZ_BMIG01000005.1"/>
</dbReference>
<dbReference type="Gene3D" id="3.40.190.10">
    <property type="entry name" value="Periplasmic binding protein-like II"/>
    <property type="match status" value="1"/>
</dbReference>
<feature type="signal peptide" evidence="2">
    <location>
        <begin position="1"/>
        <end position="29"/>
    </location>
</feature>
<dbReference type="PANTHER" id="PTHR42928:SF5">
    <property type="entry name" value="BLR1237 PROTEIN"/>
    <property type="match status" value="1"/>
</dbReference>
<dbReference type="PANTHER" id="PTHR42928">
    <property type="entry name" value="TRICARBOXYLATE-BINDING PROTEIN"/>
    <property type="match status" value="1"/>
</dbReference>
<keyword evidence="4" id="KW-1185">Reference proteome</keyword>
<evidence type="ECO:0000313" key="4">
    <source>
        <dbReference type="Proteomes" id="UP000620596"/>
    </source>
</evidence>